<dbReference type="EMBL" id="KQ999478">
    <property type="protein sequence ID" value="KZV41386.1"/>
    <property type="molecule type" value="Genomic_DNA"/>
</dbReference>
<evidence type="ECO:0000313" key="2">
    <source>
        <dbReference type="Proteomes" id="UP000250235"/>
    </source>
</evidence>
<evidence type="ECO:0000313" key="1">
    <source>
        <dbReference type="EMBL" id="KZV41386.1"/>
    </source>
</evidence>
<reference evidence="1 2" key="1">
    <citation type="journal article" date="2015" name="Proc. Natl. Acad. Sci. U.S.A.">
        <title>The resurrection genome of Boea hygrometrica: A blueprint for survival of dehydration.</title>
        <authorList>
            <person name="Xiao L."/>
            <person name="Yang G."/>
            <person name="Zhang L."/>
            <person name="Yang X."/>
            <person name="Zhao S."/>
            <person name="Ji Z."/>
            <person name="Zhou Q."/>
            <person name="Hu M."/>
            <person name="Wang Y."/>
            <person name="Chen M."/>
            <person name="Xu Y."/>
            <person name="Jin H."/>
            <person name="Xiao X."/>
            <person name="Hu G."/>
            <person name="Bao F."/>
            <person name="Hu Y."/>
            <person name="Wan P."/>
            <person name="Li L."/>
            <person name="Deng X."/>
            <person name="Kuang T."/>
            <person name="Xiang C."/>
            <person name="Zhu J.K."/>
            <person name="Oliver M.J."/>
            <person name="He Y."/>
        </authorList>
    </citation>
    <scope>NUCLEOTIDE SEQUENCE [LARGE SCALE GENOMIC DNA]</scope>
    <source>
        <strain evidence="2">cv. XS01</strain>
    </source>
</reference>
<dbReference type="Proteomes" id="UP000250235">
    <property type="component" value="Unassembled WGS sequence"/>
</dbReference>
<keyword evidence="2" id="KW-1185">Reference proteome</keyword>
<accession>A0A2Z7C3A7</accession>
<proteinExistence type="predicted"/>
<gene>
    <name evidence="1" type="ORF">F511_38030</name>
</gene>
<sequence>MLALIAGHATPDLSIQRSLEPDLSSERINNPAVNTTVDQRDICLRHTLALPDLSLLTIALTCVDIWNHETKALNSHAILECPDLTNSTPFLAQISPDKTRDLKSEILQERSEFLKSNFTKNPKFWNSKILILVTKLTQKKSDKSQILKSDSSHIVIF</sequence>
<protein>
    <submittedName>
        <fullName evidence="1">Polyketide synthase</fullName>
    </submittedName>
</protein>
<organism evidence="1 2">
    <name type="scientific">Dorcoceras hygrometricum</name>
    <dbReference type="NCBI Taxonomy" id="472368"/>
    <lineage>
        <taxon>Eukaryota</taxon>
        <taxon>Viridiplantae</taxon>
        <taxon>Streptophyta</taxon>
        <taxon>Embryophyta</taxon>
        <taxon>Tracheophyta</taxon>
        <taxon>Spermatophyta</taxon>
        <taxon>Magnoliopsida</taxon>
        <taxon>eudicotyledons</taxon>
        <taxon>Gunneridae</taxon>
        <taxon>Pentapetalae</taxon>
        <taxon>asterids</taxon>
        <taxon>lamiids</taxon>
        <taxon>Lamiales</taxon>
        <taxon>Gesneriaceae</taxon>
        <taxon>Didymocarpoideae</taxon>
        <taxon>Trichosporeae</taxon>
        <taxon>Loxocarpinae</taxon>
        <taxon>Dorcoceras</taxon>
    </lineage>
</organism>
<dbReference type="AlphaFoldDB" id="A0A2Z7C3A7"/>
<name>A0A2Z7C3A7_9LAMI</name>